<sequence>MSLRPLYRLALWIGFLAHPLAAENLTELSSALTPHVAFDAERTPSGLKIVVEADTFDDNGDISLELGLAGKQLARLGDGQAKRSRKDKTCRWEFLLPAEKDTTSPRLAFALAWKGGPQGVDRLRQRFRHVGPAAAHVPLSTDPADWQPLDLEERTREAADRALEIAIDFDQAIEGKASVVIERPDGTRVRNLLSGQTMPKGRHRLVWDGLDEAGNIAAPGDYRWRAISHPGLRPVHLMDFCDGPGSNHGTFQAAATNGKSLFFAAPVAEGGHEIVELAPDGTFIRGFNPPHGHGLSVVSLAADENFLYAAHDGLAWGKHVDRSKPDWKEERTISVMRIDLKSGNVAEFPGGLRHSPLLTYEAGPGSEQILTEYRLSGIALWQGSLWLADQYAQEIIPIDPATGQRSSATPIQYPRVRALASHGDKLYTISEGDLTVIEGNQRKIRKIARTSGGLYVQGPDEIYVSDKLSRCVRVFDDKGREGRTIGKPGGIVSFRYDPLSMYQPAGLAVLDGKLWVTEQDRWRPKRLAAFDTLSGAVVKEYFGPTNYGAQGAGFDPLDPTRWIGQDTLWKLDFAKRSATPQIIFEGKSGRRHSFWRQDGRTFIITCGKVTWIQELTADNQLHPRACLSSAHQFSYAYDWQPPDEFIEAFQRDFPEANYKGSKGGMLDEGKPGHGYGMLWVDRNGDEALDPDEIEFTAKGTSVGGAGWSHDFNDLTLRVPGERNGKPVLVTLAPDSWWRDGAPRYPSLKEAVAKAPEIDLPGSSMVESITDRFGNTVMNSDPAMRSISPEGKLRWTYPNRWSNVHGSHNAPLPKTGELQGSLFYSGMAPLDDTSDVMLINGNHGRAFVMTSDGIYLDEMFPDVRMMTNPQAGGIGILGGECFGGTFGRSKDGDYYFQGGGISYRIYRVEGLGGTRRAEGRLVVSGEQSLAAARNQNRVASVSSKIHEATLPWGDQAREVAKWDKDGNFPVTVKASRDGNLLRLQYEVADASPWVNQGKDWQSLFKTGDGVDLQLGISPAADPRRTDAAEGDLRLFIAPMGEENVAVLYRHRFPGAAANEAVNFQSPWRSEKVDQVKRLENAAIKVERSGNGYKVAIELPLSELGLGAPEALQLRGDFGVIYGDPAGTINTFRNYWSNQATGLVNDVPGEIMLSPNLWGQLNFSPAPNP</sequence>
<feature type="signal peptide" evidence="1">
    <location>
        <begin position="1"/>
        <end position="21"/>
    </location>
</feature>
<name>A0A858RDS4_9BACT</name>
<feature type="chain" id="PRO_5032749997" description="FlgD Ig-like domain-containing protein" evidence="1">
    <location>
        <begin position="22"/>
        <end position="1167"/>
    </location>
</feature>
<protein>
    <recommendedName>
        <fullName evidence="4">FlgD Ig-like domain-containing protein</fullName>
    </recommendedName>
</protein>
<dbReference type="InterPro" id="IPR011042">
    <property type="entry name" value="6-blade_b-propeller_TolB-like"/>
</dbReference>
<keyword evidence="1" id="KW-0732">Signal</keyword>
<accession>A0A858RDS4</accession>
<dbReference type="KEGG" id="luo:HHL09_03855"/>
<dbReference type="SUPFAM" id="SSF51004">
    <property type="entry name" value="C-terminal (heme d1) domain of cytochrome cd1-nitrite reductase"/>
    <property type="match status" value="1"/>
</dbReference>
<dbReference type="Gene3D" id="2.120.10.30">
    <property type="entry name" value="TolB, C-terminal domain"/>
    <property type="match status" value="1"/>
</dbReference>
<dbReference type="EMBL" id="CP051774">
    <property type="protein sequence ID" value="QJE94947.1"/>
    <property type="molecule type" value="Genomic_DNA"/>
</dbReference>
<dbReference type="AlphaFoldDB" id="A0A858RDS4"/>
<dbReference type="Gene3D" id="2.60.40.1190">
    <property type="match status" value="1"/>
</dbReference>
<dbReference type="Gene3D" id="2.60.40.4070">
    <property type="match status" value="1"/>
</dbReference>
<dbReference type="RefSeq" id="WP_169453168.1">
    <property type="nucleotide sequence ID" value="NZ_CP051774.1"/>
</dbReference>
<gene>
    <name evidence="2" type="ORF">HHL09_03855</name>
</gene>
<dbReference type="Proteomes" id="UP000501812">
    <property type="component" value="Chromosome"/>
</dbReference>
<evidence type="ECO:0008006" key="4">
    <source>
        <dbReference type="Google" id="ProtNLM"/>
    </source>
</evidence>
<evidence type="ECO:0000313" key="3">
    <source>
        <dbReference type="Proteomes" id="UP000501812"/>
    </source>
</evidence>
<evidence type="ECO:0000313" key="2">
    <source>
        <dbReference type="EMBL" id="QJE94947.1"/>
    </source>
</evidence>
<reference evidence="2 3" key="1">
    <citation type="submission" date="2020-04" db="EMBL/GenBank/DDBJ databases">
        <title>Luteolibacter sp. G-1-1-1 isolated from soil.</title>
        <authorList>
            <person name="Dahal R.H."/>
        </authorList>
    </citation>
    <scope>NUCLEOTIDE SEQUENCE [LARGE SCALE GENOMIC DNA]</scope>
    <source>
        <strain evidence="2 3">G-1-1-1</strain>
    </source>
</reference>
<dbReference type="InterPro" id="IPR011048">
    <property type="entry name" value="Haem_d1_sf"/>
</dbReference>
<keyword evidence="3" id="KW-1185">Reference proteome</keyword>
<dbReference type="SUPFAM" id="SSF63825">
    <property type="entry name" value="YWTD domain"/>
    <property type="match status" value="1"/>
</dbReference>
<evidence type="ECO:0000256" key="1">
    <source>
        <dbReference type="SAM" id="SignalP"/>
    </source>
</evidence>
<proteinExistence type="predicted"/>
<dbReference type="SUPFAM" id="SSF49344">
    <property type="entry name" value="CBD9-like"/>
    <property type="match status" value="1"/>
</dbReference>
<organism evidence="2 3">
    <name type="scientific">Luteolibacter luteus</name>
    <dbReference type="NCBI Taxonomy" id="2728835"/>
    <lineage>
        <taxon>Bacteria</taxon>
        <taxon>Pseudomonadati</taxon>
        <taxon>Verrucomicrobiota</taxon>
        <taxon>Verrucomicrobiia</taxon>
        <taxon>Verrucomicrobiales</taxon>
        <taxon>Verrucomicrobiaceae</taxon>
        <taxon>Luteolibacter</taxon>
    </lineage>
</organism>